<protein>
    <submittedName>
        <fullName evidence="1">Uncharacterized protein</fullName>
    </submittedName>
</protein>
<name>A0A7J7WVN6_MYOMY</name>
<keyword evidence="2" id="KW-1185">Reference proteome</keyword>
<organism evidence="1 2">
    <name type="scientific">Myotis myotis</name>
    <name type="common">Greater mouse-eared bat</name>
    <name type="synonym">Vespertilio myotis</name>
    <dbReference type="NCBI Taxonomy" id="51298"/>
    <lineage>
        <taxon>Eukaryota</taxon>
        <taxon>Metazoa</taxon>
        <taxon>Chordata</taxon>
        <taxon>Craniata</taxon>
        <taxon>Vertebrata</taxon>
        <taxon>Euteleostomi</taxon>
        <taxon>Mammalia</taxon>
        <taxon>Eutheria</taxon>
        <taxon>Laurasiatheria</taxon>
        <taxon>Chiroptera</taxon>
        <taxon>Yangochiroptera</taxon>
        <taxon>Vespertilionidae</taxon>
        <taxon>Myotis</taxon>
    </lineage>
</organism>
<dbReference type="AlphaFoldDB" id="A0A7J7WVN6"/>
<evidence type="ECO:0000313" key="2">
    <source>
        <dbReference type="Proteomes" id="UP000527355"/>
    </source>
</evidence>
<gene>
    <name evidence="1" type="ORF">mMyoMyo1_011931</name>
</gene>
<comment type="caution">
    <text evidence="1">The sequence shown here is derived from an EMBL/GenBank/DDBJ whole genome shotgun (WGS) entry which is preliminary data.</text>
</comment>
<dbReference type="EMBL" id="JABWUV010000007">
    <property type="protein sequence ID" value="KAF6341515.1"/>
    <property type="molecule type" value="Genomic_DNA"/>
</dbReference>
<accession>A0A7J7WVN6</accession>
<proteinExistence type="predicted"/>
<sequence>MGKRFEQILHQKMHIDGKQAHEKTLSIISHRGKTKFPTAAATHMLECLTLKCLITLSAGVMKSTWALIHCCWECEVVQPCRKTVCHFVKKLNMFRPYNPAIPFLHVCPREMKIYIQFLYNYSE</sequence>
<evidence type="ECO:0000313" key="1">
    <source>
        <dbReference type="EMBL" id="KAF6341515.1"/>
    </source>
</evidence>
<reference evidence="1 2" key="1">
    <citation type="journal article" date="2020" name="Nature">
        <title>Six reference-quality genomes reveal evolution of bat adaptations.</title>
        <authorList>
            <person name="Jebb D."/>
            <person name="Huang Z."/>
            <person name="Pippel M."/>
            <person name="Hughes G.M."/>
            <person name="Lavrichenko K."/>
            <person name="Devanna P."/>
            <person name="Winkler S."/>
            <person name="Jermiin L.S."/>
            <person name="Skirmuntt E.C."/>
            <person name="Katzourakis A."/>
            <person name="Burkitt-Gray L."/>
            <person name="Ray D.A."/>
            <person name="Sullivan K.A.M."/>
            <person name="Roscito J.G."/>
            <person name="Kirilenko B.M."/>
            <person name="Davalos L.M."/>
            <person name="Corthals A.P."/>
            <person name="Power M.L."/>
            <person name="Jones G."/>
            <person name="Ransome R.D."/>
            <person name="Dechmann D.K.N."/>
            <person name="Locatelli A.G."/>
            <person name="Puechmaille S.J."/>
            <person name="Fedrigo O."/>
            <person name="Jarvis E.D."/>
            <person name="Hiller M."/>
            <person name="Vernes S.C."/>
            <person name="Myers E.W."/>
            <person name="Teeling E.C."/>
        </authorList>
    </citation>
    <scope>NUCLEOTIDE SEQUENCE [LARGE SCALE GENOMIC DNA]</scope>
    <source>
        <strain evidence="1">MMyoMyo1</strain>
        <tissue evidence="1">Flight muscle</tissue>
    </source>
</reference>
<dbReference type="Proteomes" id="UP000527355">
    <property type="component" value="Unassembled WGS sequence"/>
</dbReference>